<dbReference type="AlphaFoldDB" id="A0A2R6AXB9"/>
<reference evidence="3 4" key="1">
    <citation type="submission" date="2017-04" db="EMBL/GenBank/DDBJ databases">
        <title>Novel microbial lineages endemic to geothermal iron-oxide mats fill important gaps in the evolutionary history of Archaea.</title>
        <authorList>
            <person name="Jay Z.J."/>
            <person name="Beam J.P."/>
            <person name="Dlakic M."/>
            <person name="Rusch D.B."/>
            <person name="Kozubal M.A."/>
            <person name="Inskeep W.P."/>
        </authorList>
    </citation>
    <scope>NUCLEOTIDE SEQUENCE [LARGE SCALE GENOMIC DNA]</scope>
    <source>
        <strain evidence="3">OSP_D</strain>
    </source>
</reference>
<protein>
    <submittedName>
        <fullName evidence="3">30S ribosomal protein S26e</fullName>
    </submittedName>
</protein>
<evidence type="ECO:0000313" key="4">
    <source>
        <dbReference type="Proteomes" id="UP000240322"/>
    </source>
</evidence>
<dbReference type="GO" id="GO:0022627">
    <property type="term" value="C:cytosolic small ribosomal subunit"/>
    <property type="evidence" value="ECO:0007669"/>
    <property type="project" value="TreeGrafter"/>
</dbReference>
<evidence type="ECO:0000256" key="2">
    <source>
        <dbReference type="ARBA" id="ARBA00023274"/>
    </source>
</evidence>
<dbReference type="NCBIfam" id="NF006816">
    <property type="entry name" value="PRK09335.1"/>
    <property type="match status" value="1"/>
</dbReference>
<evidence type="ECO:0000256" key="1">
    <source>
        <dbReference type="ARBA" id="ARBA00022980"/>
    </source>
</evidence>
<keyword evidence="1 3" id="KW-0689">Ribosomal protein</keyword>
<dbReference type="Gene3D" id="3.30.1740.20">
    <property type="entry name" value="Ribosomal protein S26e"/>
    <property type="match status" value="1"/>
</dbReference>
<keyword evidence="2" id="KW-0687">Ribonucleoprotein</keyword>
<gene>
    <name evidence="3" type="ORF">B9Q03_05215</name>
</gene>
<dbReference type="GO" id="GO:0006412">
    <property type="term" value="P:translation"/>
    <property type="evidence" value="ECO:0007669"/>
    <property type="project" value="InterPro"/>
</dbReference>
<dbReference type="PANTHER" id="PTHR12538:SF0">
    <property type="entry name" value="40S RIBOSOMAL PROTEIN S26"/>
    <property type="match status" value="1"/>
</dbReference>
<dbReference type="InterPro" id="IPR038551">
    <property type="entry name" value="Ribosomal_eS26_sf"/>
</dbReference>
<dbReference type="PANTHER" id="PTHR12538">
    <property type="entry name" value="40S RIBOSOMAL PROTEIN S26"/>
    <property type="match status" value="1"/>
</dbReference>
<dbReference type="EMBL" id="NEXE01000037">
    <property type="protein sequence ID" value="PSN91030.1"/>
    <property type="molecule type" value="Genomic_DNA"/>
</dbReference>
<accession>A0A2R6AXB9</accession>
<evidence type="ECO:0000313" key="3">
    <source>
        <dbReference type="EMBL" id="PSN91030.1"/>
    </source>
</evidence>
<organism evidence="3 4">
    <name type="scientific">Candidatus Marsarchaeota G2 archaeon OSP_D</name>
    <dbReference type="NCBI Taxonomy" id="1978157"/>
    <lineage>
        <taxon>Archaea</taxon>
        <taxon>Candidatus Marsarchaeota</taxon>
        <taxon>Candidatus Marsarchaeota group 2</taxon>
    </lineage>
</organism>
<name>A0A2R6AXB9_9ARCH</name>
<sequence length="94" mass="10708">MTKKRRNRGRAKGAKGHAELVQCDGCGGWVPRDKAIRVTRTVSPVDPQLERELAKKGTAILKTTVVKNYCVKCAVYMGLRSQRAREERKQKEFY</sequence>
<dbReference type="InterPro" id="IPR000892">
    <property type="entry name" value="Ribosomal_eS26"/>
</dbReference>
<dbReference type="GO" id="GO:0003729">
    <property type="term" value="F:mRNA binding"/>
    <property type="evidence" value="ECO:0007669"/>
    <property type="project" value="TreeGrafter"/>
</dbReference>
<dbReference type="Pfam" id="PF01283">
    <property type="entry name" value="Ribosomal_S26e"/>
    <property type="match status" value="1"/>
</dbReference>
<comment type="caution">
    <text evidence="3">The sequence shown here is derived from an EMBL/GenBank/DDBJ whole genome shotgun (WGS) entry which is preliminary data.</text>
</comment>
<dbReference type="Proteomes" id="UP000240322">
    <property type="component" value="Unassembled WGS sequence"/>
</dbReference>
<dbReference type="GO" id="GO:0003735">
    <property type="term" value="F:structural constituent of ribosome"/>
    <property type="evidence" value="ECO:0007669"/>
    <property type="project" value="InterPro"/>
</dbReference>
<proteinExistence type="predicted"/>